<feature type="transmembrane region" description="Helical" evidence="7">
    <location>
        <begin position="223"/>
        <end position="243"/>
    </location>
</feature>
<dbReference type="GeneTree" id="ENSGT01140000282565"/>
<name>I3K824_ORENI</name>
<comment type="similarity">
    <text evidence="2 7">Belongs to the XK family.</text>
</comment>
<dbReference type="InterPro" id="IPR050895">
    <property type="entry name" value="XK-related_scramblase"/>
</dbReference>
<evidence type="ECO:0000313" key="8">
    <source>
        <dbReference type="Ensembl" id="ENSONIP00000017269.1"/>
    </source>
</evidence>
<keyword evidence="4 7" id="KW-0812">Transmembrane</keyword>
<feature type="transmembrane region" description="Helical" evidence="7">
    <location>
        <begin position="347"/>
        <end position="367"/>
    </location>
</feature>
<dbReference type="AlphaFoldDB" id="I3K824"/>
<evidence type="ECO:0000256" key="2">
    <source>
        <dbReference type="ARBA" id="ARBA00008789"/>
    </source>
</evidence>
<evidence type="ECO:0000256" key="5">
    <source>
        <dbReference type="ARBA" id="ARBA00022989"/>
    </source>
</evidence>
<feature type="transmembrane region" description="Helical" evidence="7">
    <location>
        <begin position="310"/>
        <end position="327"/>
    </location>
</feature>
<evidence type="ECO:0000256" key="7">
    <source>
        <dbReference type="RuleBase" id="RU910716"/>
    </source>
</evidence>
<keyword evidence="6 7" id="KW-0472">Membrane</keyword>
<dbReference type="GO" id="GO:0070782">
    <property type="term" value="P:phosphatidylserine exposure on apoptotic cell surface"/>
    <property type="evidence" value="ECO:0007669"/>
    <property type="project" value="TreeGrafter"/>
</dbReference>
<dbReference type="KEGG" id="onl:102078090"/>
<dbReference type="GO" id="GO:1902742">
    <property type="term" value="P:apoptotic process involved in development"/>
    <property type="evidence" value="ECO:0007669"/>
    <property type="project" value="TreeGrafter"/>
</dbReference>
<dbReference type="Proteomes" id="UP000005207">
    <property type="component" value="Linkage group LG22"/>
</dbReference>
<dbReference type="PANTHER" id="PTHR16024:SF19">
    <property type="entry name" value="XK-RELATED PROTEIN"/>
    <property type="match status" value="1"/>
</dbReference>
<dbReference type="OrthoDB" id="6136301at2759"/>
<dbReference type="FunCoup" id="I3K824">
    <property type="interactions" value="7"/>
</dbReference>
<dbReference type="eggNOG" id="KOG4790">
    <property type="taxonomic scope" value="Eukaryota"/>
</dbReference>
<keyword evidence="5 7" id="KW-1133">Transmembrane helix</keyword>
<dbReference type="InterPro" id="IPR018629">
    <property type="entry name" value="XK-rel"/>
</dbReference>
<dbReference type="Pfam" id="PF09815">
    <property type="entry name" value="XK-related"/>
    <property type="match status" value="1"/>
</dbReference>
<comment type="subcellular location">
    <subcellularLocation>
        <location evidence="1">Cell membrane</location>
        <topology evidence="1">Multi-pass membrane protein</topology>
    </subcellularLocation>
    <subcellularLocation>
        <location evidence="7">Membrane</location>
        <topology evidence="7">Multi-pass membrane protein</topology>
    </subcellularLocation>
</comment>
<dbReference type="Ensembl" id="ENSONIT00000017284.2">
    <property type="protein sequence ID" value="ENSONIP00000017269.1"/>
    <property type="gene ID" value="ENSONIG00000013727.2"/>
</dbReference>
<reference evidence="8" key="3">
    <citation type="submission" date="2025-09" db="UniProtKB">
        <authorList>
            <consortium name="Ensembl"/>
        </authorList>
    </citation>
    <scope>IDENTIFICATION</scope>
</reference>
<dbReference type="RefSeq" id="XP_005452907.1">
    <property type="nucleotide sequence ID" value="XM_005452850.4"/>
</dbReference>
<dbReference type="GO" id="GO:0043652">
    <property type="term" value="P:engulfment of apoptotic cell"/>
    <property type="evidence" value="ECO:0007669"/>
    <property type="project" value="TreeGrafter"/>
</dbReference>
<evidence type="ECO:0000313" key="9">
    <source>
        <dbReference type="Proteomes" id="UP000005207"/>
    </source>
</evidence>
<dbReference type="HOGENOM" id="CLU_028534_2_1_1"/>
<dbReference type="InParanoid" id="I3K824"/>
<feature type="transmembrane region" description="Helical" evidence="7">
    <location>
        <begin position="12"/>
        <end position="39"/>
    </location>
</feature>
<reference evidence="9" key="1">
    <citation type="submission" date="2012-01" db="EMBL/GenBank/DDBJ databases">
        <title>The Genome Sequence of Oreochromis niloticus (Nile Tilapia).</title>
        <authorList>
            <consortium name="Broad Institute Genome Assembly Team"/>
            <consortium name="Broad Institute Sequencing Platform"/>
            <person name="Di Palma F."/>
            <person name="Johnson J."/>
            <person name="Lander E.S."/>
            <person name="Lindblad-Toh K."/>
        </authorList>
    </citation>
    <scope>NUCLEOTIDE SEQUENCE [LARGE SCALE GENOMIC DNA]</scope>
</reference>
<dbReference type="OMA" id="LWFWKMS"/>
<dbReference type="GeneID" id="102078090"/>
<organism evidence="8 9">
    <name type="scientific">Oreochromis niloticus</name>
    <name type="common">Nile tilapia</name>
    <name type="synonym">Tilapia nilotica</name>
    <dbReference type="NCBI Taxonomy" id="8128"/>
    <lineage>
        <taxon>Eukaryota</taxon>
        <taxon>Metazoa</taxon>
        <taxon>Chordata</taxon>
        <taxon>Craniata</taxon>
        <taxon>Vertebrata</taxon>
        <taxon>Euteleostomi</taxon>
        <taxon>Actinopterygii</taxon>
        <taxon>Neopterygii</taxon>
        <taxon>Teleostei</taxon>
        <taxon>Neoteleostei</taxon>
        <taxon>Acanthomorphata</taxon>
        <taxon>Ovalentaria</taxon>
        <taxon>Cichlomorphae</taxon>
        <taxon>Cichliformes</taxon>
        <taxon>Cichlidae</taxon>
        <taxon>African cichlids</taxon>
        <taxon>Pseudocrenilabrinae</taxon>
        <taxon>Oreochromini</taxon>
        <taxon>Oreochromis</taxon>
    </lineage>
</organism>
<feature type="transmembrane region" description="Helical" evidence="7">
    <location>
        <begin position="45"/>
        <end position="70"/>
    </location>
</feature>
<feature type="transmembrane region" description="Helical" evidence="7">
    <location>
        <begin position="181"/>
        <end position="203"/>
    </location>
</feature>
<dbReference type="PANTHER" id="PTHR16024">
    <property type="entry name" value="XK-RELATED PROTEIN"/>
    <property type="match status" value="1"/>
</dbReference>
<protein>
    <recommendedName>
        <fullName evidence="7">XK-related protein</fullName>
    </recommendedName>
</protein>
<reference evidence="8" key="2">
    <citation type="submission" date="2025-08" db="UniProtKB">
        <authorList>
            <consortium name="Ensembl"/>
        </authorList>
    </citation>
    <scope>IDENTIFICATION</scope>
</reference>
<accession>I3K824</accession>
<proteinExistence type="inferred from homology"/>
<sequence length="421" mass="48317">MSGTRTKFKYNCWDFFFTCVGLPLFMLDVVLDVLAAVSFYKERAYVYLGVLVLFLLGSSLLTQAYSWLWYSYDEFERKTKVEKLPSPRQLKLLHVFQLGIYFRHAGVLEMATQSLYKKIPDPENGASTHLGSAADEQEPDSESIAVSLNHDLSMLRIIETFSESAPQLTLMLTIFLQSGHLDLVTVLKAIGSASAIAFTVTTYHRSMRSYLPDKEKQQITSSVIYFIWNLVLISSRLTALALFASVLPCFIFAHFICSWLVLFFFAWRSKTDFMESPCGEWLYRATVGLIWYFDWFNVAEGKTRYRTALYHGYILTDICILCAVWCWKMSTTAAAAPDFLIEPMHALITAACVVAVYILGLILKVIYYKFFHPNLDRDELSGVSTEQQSVDEVDFRMMRSTTEVSAHYNKRMRKLAKNFYS</sequence>
<evidence type="ECO:0000256" key="1">
    <source>
        <dbReference type="ARBA" id="ARBA00004651"/>
    </source>
</evidence>
<evidence type="ECO:0000256" key="4">
    <source>
        <dbReference type="ARBA" id="ARBA00022692"/>
    </source>
</evidence>
<dbReference type="GO" id="GO:0005886">
    <property type="term" value="C:plasma membrane"/>
    <property type="evidence" value="ECO:0007669"/>
    <property type="project" value="UniProtKB-SubCell"/>
</dbReference>
<evidence type="ECO:0000256" key="3">
    <source>
        <dbReference type="ARBA" id="ARBA00022475"/>
    </source>
</evidence>
<gene>
    <name evidence="8" type="primary">LOC102078090</name>
</gene>
<keyword evidence="9" id="KW-1185">Reference proteome</keyword>
<feature type="transmembrane region" description="Helical" evidence="7">
    <location>
        <begin position="250"/>
        <end position="269"/>
    </location>
</feature>
<keyword evidence="3" id="KW-1003">Cell membrane</keyword>
<evidence type="ECO:0000256" key="6">
    <source>
        <dbReference type="ARBA" id="ARBA00023136"/>
    </source>
</evidence>